<dbReference type="InterPro" id="IPR008880">
    <property type="entry name" value="Trigger_fac_C"/>
</dbReference>
<dbReference type="InterPro" id="IPR027304">
    <property type="entry name" value="Trigger_fact/SurA_dom_sf"/>
</dbReference>
<dbReference type="PIRSF" id="PIRSF003095">
    <property type="entry name" value="Trigger_factor"/>
    <property type="match status" value="1"/>
</dbReference>
<evidence type="ECO:0000256" key="1">
    <source>
        <dbReference type="ARBA" id="ARBA00000971"/>
    </source>
</evidence>
<dbReference type="Pfam" id="PF05697">
    <property type="entry name" value="Trigger_N"/>
    <property type="match status" value="1"/>
</dbReference>
<evidence type="ECO:0000256" key="13">
    <source>
        <dbReference type="RuleBase" id="RU003914"/>
    </source>
</evidence>
<evidence type="ECO:0000256" key="6">
    <source>
        <dbReference type="ARBA" id="ARBA00023110"/>
    </source>
</evidence>
<comment type="function">
    <text evidence="11">Involved in protein export. Acts as a chaperone by maintaining the newly synthesized protein in an open conformation. Functions as a peptidyl-prolyl cis-trans isomerase.</text>
</comment>
<dbReference type="Gene3D" id="3.30.70.1050">
    <property type="entry name" value="Trigger factor ribosome-binding domain"/>
    <property type="match status" value="1"/>
</dbReference>
<dbReference type="AlphaFoldDB" id="A0AB39VJL7"/>
<feature type="domain" description="PPIase FKBP-type" evidence="14">
    <location>
        <begin position="159"/>
        <end position="227"/>
    </location>
</feature>
<dbReference type="SUPFAM" id="SSF102735">
    <property type="entry name" value="Trigger factor ribosome-binding domain"/>
    <property type="match status" value="1"/>
</dbReference>
<dbReference type="NCBIfam" id="TIGR00115">
    <property type="entry name" value="tig"/>
    <property type="match status" value="1"/>
</dbReference>
<sequence length="428" mass="49134">MAVKKLDETTYEVSAVREGEEFKHLKEHVLVHFKDAKVDGFRPGHVPANVIEKKFKKEIDGEILNHIISDEYQKAVAENELKPIADIKLEKYEIQADKAEVVFTIPVLPAFELGQYKGLEVEKENFEVTDEKVNEEIEGMRKNASKLKEVPENEEAKNDDVVNINFEGFVDGVAFDGGKAEGYDLTLGSHSFIDTFEDQIVGHKKNDEFDVNVKFPEAYHAENLKGKPALFKVKVNSIKRKEEAELNDDLAKELGFDSVDDMRAKTRENITKREEARVENEFKNKIIEKVVDGTNVEAPRALVDREIEFQINRFAQQLQMQGINLSQYFQMTGQTIDKMREDSREMAEKSVKTELVLSEISKVENITVTDEEVDNEFEVMATMYGMDKESMLNEVKKSGNYQRFADEAKYRLVNKKTIDLLVKETKVR</sequence>
<accession>A0AB39VJL7</accession>
<dbReference type="GO" id="GO:0005737">
    <property type="term" value="C:cytoplasm"/>
    <property type="evidence" value="ECO:0007669"/>
    <property type="project" value="UniProtKB-SubCell"/>
</dbReference>
<keyword evidence="8 11" id="KW-0413">Isomerase</keyword>
<evidence type="ECO:0000256" key="7">
    <source>
        <dbReference type="ARBA" id="ARBA00023186"/>
    </source>
</evidence>
<dbReference type="EC" id="5.2.1.8" evidence="3 11"/>
<gene>
    <name evidence="11 15" type="primary">tig</name>
    <name evidence="15" type="ORF">AB8B22_04855</name>
</gene>
<evidence type="ECO:0000313" key="15">
    <source>
        <dbReference type="EMBL" id="XDU67745.1"/>
    </source>
</evidence>
<dbReference type="GO" id="GO:0006457">
    <property type="term" value="P:protein folding"/>
    <property type="evidence" value="ECO:0007669"/>
    <property type="project" value="UniProtKB-UniRule"/>
</dbReference>
<comment type="subcellular location">
    <subcellularLocation>
        <location evidence="11">Cytoplasm</location>
    </subcellularLocation>
    <text evidence="11">About half TF is bound to the ribosome near the polypeptide exit tunnel while the other half is free in the cytoplasm.</text>
</comment>
<dbReference type="GO" id="GO:0015031">
    <property type="term" value="P:protein transport"/>
    <property type="evidence" value="ECO:0007669"/>
    <property type="project" value="UniProtKB-UniRule"/>
</dbReference>
<organism evidence="15">
    <name type="scientific">Leptotrichia rugosa</name>
    <dbReference type="NCBI Taxonomy" id="3239302"/>
    <lineage>
        <taxon>Bacteria</taxon>
        <taxon>Fusobacteriati</taxon>
        <taxon>Fusobacteriota</taxon>
        <taxon>Fusobacteriia</taxon>
        <taxon>Fusobacteriales</taxon>
        <taxon>Leptotrichiaceae</taxon>
        <taxon>Leptotrichia</taxon>
    </lineage>
</organism>
<evidence type="ECO:0000256" key="11">
    <source>
        <dbReference type="HAMAP-Rule" id="MF_00303"/>
    </source>
</evidence>
<evidence type="ECO:0000256" key="9">
    <source>
        <dbReference type="ARBA" id="ARBA00023306"/>
    </source>
</evidence>
<evidence type="ECO:0000259" key="14">
    <source>
        <dbReference type="PROSITE" id="PS50059"/>
    </source>
</evidence>
<evidence type="ECO:0000256" key="5">
    <source>
        <dbReference type="ARBA" id="ARBA00022618"/>
    </source>
</evidence>
<dbReference type="InterPro" id="IPR037041">
    <property type="entry name" value="Trigger_fac_C_sf"/>
</dbReference>
<dbReference type="HAMAP" id="MF_00303">
    <property type="entry name" value="Trigger_factor_Tig"/>
    <property type="match status" value="1"/>
</dbReference>
<dbReference type="InterPro" id="IPR008881">
    <property type="entry name" value="Trigger_fac_ribosome-bd_bac"/>
</dbReference>
<dbReference type="GO" id="GO:0003755">
    <property type="term" value="F:peptidyl-prolyl cis-trans isomerase activity"/>
    <property type="evidence" value="ECO:0007669"/>
    <property type="project" value="UniProtKB-UniRule"/>
</dbReference>
<evidence type="ECO:0000256" key="3">
    <source>
        <dbReference type="ARBA" id="ARBA00013194"/>
    </source>
</evidence>
<keyword evidence="7 11" id="KW-0143">Chaperone</keyword>
<proteinExistence type="inferred from homology"/>
<dbReference type="GO" id="GO:0051301">
    <property type="term" value="P:cell division"/>
    <property type="evidence" value="ECO:0007669"/>
    <property type="project" value="UniProtKB-KW"/>
</dbReference>
<comment type="catalytic activity">
    <reaction evidence="1 11 12">
        <text>[protein]-peptidylproline (omega=180) = [protein]-peptidylproline (omega=0)</text>
        <dbReference type="Rhea" id="RHEA:16237"/>
        <dbReference type="Rhea" id="RHEA-COMP:10747"/>
        <dbReference type="Rhea" id="RHEA-COMP:10748"/>
        <dbReference type="ChEBI" id="CHEBI:83833"/>
        <dbReference type="ChEBI" id="CHEBI:83834"/>
        <dbReference type="EC" id="5.2.1.8"/>
    </reaction>
</comment>
<dbReference type="InterPro" id="IPR005215">
    <property type="entry name" value="Trig_fac"/>
</dbReference>
<keyword evidence="6 11" id="KW-0697">Rotamase</keyword>
<reference evidence="15" key="1">
    <citation type="submission" date="2024-07" db="EMBL/GenBank/DDBJ databases">
        <authorList>
            <person name="Li X.-J."/>
            <person name="Wang X."/>
        </authorList>
    </citation>
    <scope>NUCLEOTIDE SEQUENCE</scope>
    <source>
        <strain evidence="15">HSP-334</strain>
    </source>
</reference>
<dbReference type="SUPFAM" id="SSF109998">
    <property type="entry name" value="Triger factor/SurA peptide-binding domain-like"/>
    <property type="match status" value="1"/>
</dbReference>
<evidence type="ECO:0000256" key="2">
    <source>
        <dbReference type="ARBA" id="ARBA00005464"/>
    </source>
</evidence>
<dbReference type="SUPFAM" id="SSF54534">
    <property type="entry name" value="FKBP-like"/>
    <property type="match status" value="1"/>
</dbReference>
<evidence type="ECO:0000256" key="10">
    <source>
        <dbReference type="ARBA" id="ARBA00029986"/>
    </source>
</evidence>
<evidence type="ECO:0000256" key="8">
    <source>
        <dbReference type="ARBA" id="ARBA00023235"/>
    </source>
</evidence>
<name>A0AB39VJL7_9FUSO</name>
<evidence type="ECO:0000256" key="4">
    <source>
        <dbReference type="ARBA" id="ARBA00016902"/>
    </source>
</evidence>
<evidence type="ECO:0000256" key="12">
    <source>
        <dbReference type="PROSITE-ProRule" id="PRU00277"/>
    </source>
</evidence>
<dbReference type="FunFam" id="3.10.50.40:FF:000001">
    <property type="entry name" value="Trigger factor"/>
    <property type="match status" value="1"/>
</dbReference>
<dbReference type="InterPro" id="IPR036611">
    <property type="entry name" value="Trigger_fac_ribosome-bd_sf"/>
</dbReference>
<comment type="domain">
    <text evidence="11">Consists of 3 domains; the N-terminus binds the ribosome, the middle domain has PPIase activity, while the C-terminus has intrinsic chaperone activity on its own.</text>
</comment>
<comment type="similarity">
    <text evidence="2 11 13">Belongs to the FKBP-type PPIase family. Tig subfamily.</text>
</comment>
<protein>
    <recommendedName>
        <fullName evidence="4 11">Trigger factor</fullName>
        <shortName evidence="11">TF</shortName>
        <ecNumber evidence="3 11">5.2.1.8</ecNumber>
    </recommendedName>
    <alternativeName>
        <fullName evidence="10 11">PPIase</fullName>
    </alternativeName>
</protein>
<keyword evidence="9 11" id="KW-0131">Cell cycle</keyword>
<keyword evidence="5 11" id="KW-0132">Cell division</keyword>
<dbReference type="Pfam" id="PF00254">
    <property type="entry name" value="FKBP_C"/>
    <property type="match status" value="1"/>
</dbReference>
<keyword evidence="11" id="KW-0963">Cytoplasm</keyword>
<dbReference type="InterPro" id="IPR046357">
    <property type="entry name" value="PPIase_dom_sf"/>
</dbReference>
<dbReference type="Pfam" id="PF05698">
    <property type="entry name" value="Trigger_C"/>
    <property type="match status" value="1"/>
</dbReference>
<dbReference type="KEGG" id="lrug:AB8B22_04855"/>
<dbReference type="RefSeq" id="WP_314079615.1">
    <property type="nucleotide sequence ID" value="NZ_CP165644.1"/>
</dbReference>
<dbReference type="EMBL" id="CP165644">
    <property type="protein sequence ID" value="XDU67745.1"/>
    <property type="molecule type" value="Genomic_DNA"/>
</dbReference>
<dbReference type="PROSITE" id="PS50059">
    <property type="entry name" value="FKBP_PPIASE"/>
    <property type="match status" value="1"/>
</dbReference>
<dbReference type="Gene3D" id="3.10.50.40">
    <property type="match status" value="1"/>
</dbReference>
<dbReference type="InterPro" id="IPR001179">
    <property type="entry name" value="PPIase_FKBP_dom"/>
</dbReference>
<dbReference type="Gene3D" id="1.10.3120.10">
    <property type="entry name" value="Trigger factor, C-terminal domain"/>
    <property type="match status" value="1"/>
</dbReference>